<name>A0A5B0LSG8_PUCGR</name>
<gene>
    <name evidence="3" type="ORF">PGT21_022525</name>
    <name evidence="4" type="ORF">PGTUg99_004152</name>
</gene>
<feature type="compositionally biased region" description="Basic and acidic residues" evidence="1">
    <location>
        <begin position="535"/>
        <end position="558"/>
    </location>
</feature>
<evidence type="ECO:0000256" key="1">
    <source>
        <dbReference type="SAM" id="MobiDB-lite"/>
    </source>
</evidence>
<comment type="caution">
    <text evidence="3">The sequence shown here is derived from an EMBL/GenBank/DDBJ whole genome shotgun (WGS) entry which is preliminary data.</text>
</comment>
<feature type="compositionally biased region" description="Low complexity" evidence="1">
    <location>
        <begin position="428"/>
        <end position="445"/>
    </location>
</feature>
<feature type="compositionally biased region" description="Polar residues" evidence="1">
    <location>
        <begin position="456"/>
        <end position="465"/>
    </location>
</feature>
<evidence type="ECO:0000313" key="3">
    <source>
        <dbReference type="EMBL" id="KAA1067947.1"/>
    </source>
</evidence>
<feature type="region of interest" description="Disordered" evidence="1">
    <location>
        <begin position="245"/>
        <end position="264"/>
    </location>
</feature>
<feature type="compositionally biased region" description="Polar residues" evidence="1">
    <location>
        <begin position="560"/>
        <end position="570"/>
    </location>
</feature>
<feature type="region of interest" description="Disordered" evidence="1">
    <location>
        <begin position="857"/>
        <end position="879"/>
    </location>
</feature>
<feature type="compositionally biased region" description="Polar residues" evidence="1">
    <location>
        <begin position="245"/>
        <end position="259"/>
    </location>
</feature>
<dbReference type="OrthoDB" id="2507744at2759"/>
<feature type="compositionally biased region" description="Basic and acidic residues" evidence="1">
    <location>
        <begin position="865"/>
        <end position="879"/>
    </location>
</feature>
<keyword evidence="5" id="KW-1185">Reference proteome</keyword>
<evidence type="ECO:0000256" key="2">
    <source>
        <dbReference type="SAM" id="SignalP"/>
    </source>
</evidence>
<protein>
    <recommendedName>
        <fullName evidence="7">F-box domain-containing protein</fullName>
    </recommendedName>
</protein>
<sequence>MPSIHVLIYVLTFWLSPTLDHLGSPLLHGASAAATPSIKRLVQVENSDRIASGAKSKNKHFPEGKSFQTGAEEGENFGIGSSHIADRPLEPTDDKSIQENSQEFKGAASFEPPKSIRSKTDATNIEPSPSDSPQHASSIHHVETRTHPDALSVRHGKESISNLEPNYARAPSDSPGYGYDWHSQTHRLGRIEDTDKYGTNSAHEVVSLQPFEWRLRPFNYYQLTAVYQPVTQWGYVPVPIDPNRTSAPNHPYQTTTGSHPANPYRAKNYVGNFAERGDFNSVPYKLSRKEGPFKPPNSSNLANRASLEKSPRQWKPVEKGQAGSSSSKSPKKINNPVQTVSEADKTHVEVYEMGTGNPHNLFGESADSHLSLSTHQSKELVKLMSGSKDESIMISRNELPISPPEESKPSFLRNTIMDPESSSEVGRSGPTPSSSGISISWTEASSEAESPGEIDSASQTGTFNEARNHSVGSPIKIQGQKKAKLLDFHTLDQIYFKEPSPNTSREVKNHGKQKKVQPEQQRSRTSSGDTTEGELEAHPDQNKHIEDHNTQDDRRADTTAEGNNQVPSSPHQEESAKEDRKHKAKRKKKNNKPGKDFDNEAEHGAVKGSKPVSTSPINNKFELISPHMHNENEKFQANTEESIAQVKPLIEIIQENTGARKRKSLSSQSVTSLTNAKQGLPAAGVETESANETFTRGHNNPLRLWEKYHYTRLNTFNIDTRMILNLPVELLKFVFSEAKTKGLRFLSKAQTGLSRNHILEEDSEEMKLRGTELDIPVLDHSARKQPKNNRPLNKTSKKISTPVLQDSQIQSTKKVAQLGEDQIRGKETQEVVLSDDSNPGFFKSNTKTFHMLDEHLDTPGKAQSKKKEQKANPSRRDEGQAICSIPGYEKKYLTVEPNLSPVNLANFQLLGETLHAENKNFDFSIGLNFEGLTKTKRRGQMTVLKCKSPELRKHVEWLIDEIGLPEGRRRFNAIQRQIRQLELLEAWGKMIEAPANRQHIVSLIELDEILQLSHPWPTYLNSGPSDLFQLNSLITQNPKLEKLIEAVVDKPEIEIRLRNITTLTTRWNPHMWLSEDEVMTINQQALNLRLIILVGDCLQFGRIHMTNECLIGTVRAEDAYELLSKAWNQQKSNRIPWLASPEKAWLTMDSKKEELYTERLRTLKGYLERYQTPKKRLISAVDSKKLLTFSGHPWWSLGHILIWQDQGFDLLTMMNAGIQMKMKKGQKEITAEQIEILNASKEIPEDKKEKIVDWFNKEFNQSSKDQFNTARHDLKIALRSSWSNLVTTYKGVSRYFSSYPEECFEVFLDV</sequence>
<feature type="compositionally biased region" description="Basic residues" evidence="1">
    <location>
        <begin position="582"/>
        <end position="592"/>
    </location>
</feature>
<evidence type="ECO:0008006" key="7">
    <source>
        <dbReference type="Google" id="ProtNLM"/>
    </source>
</evidence>
<feature type="compositionally biased region" description="Basic and acidic residues" evidence="1">
    <location>
        <begin position="571"/>
        <end position="581"/>
    </location>
</feature>
<dbReference type="Proteomes" id="UP000325313">
    <property type="component" value="Unassembled WGS sequence"/>
</dbReference>
<feature type="region of interest" description="Disordered" evidence="1">
    <location>
        <begin position="285"/>
        <end position="338"/>
    </location>
</feature>
<feature type="region of interest" description="Disordered" evidence="1">
    <location>
        <begin position="51"/>
        <end position="141"/>
    </location>
</feature>
<feature type="compositionally biased region" description="Basic and acidic residues" evidence="1">
    <location>
        <begin position="593"/>
        <end position="605"/>
    </location>
</feature>
<feature type="compositionally biased region" description="Polar residues" evidence="1">
    <location>
        <begin position="788"/>
        <end position="806"/>
    </location>
</feature>
<feature type="region of interest" description="Disordered" evidence="1">
    <location>
        <begin position="495"/>
        <end position="618"/>
    </location>
</feature>
<proteinExistence type="predicted"/>
<feature type="compositionally biased region" description="Basic and acidic residues" evidence="1">
    <location>
        <begin position="84"/>
        <end position="97"/>
    </location>
</feature>
<feature type="chain" id="PRO_5036366038" description="F-box domain-containing protein" evidence="2">
    <location>
        <begin position="21"/>
        <end position="1310"/>
    </location>
</feature>
<evidence type="ECO:0000313" key="4">
    <source>
        <dbReference type="EMBL" id="KAA1137314.1"/>
    </source>
</evidence>
<feature type="compositionally biased region" description="Basic and acidic residues" evidence="1">
    <location>
        <begin position="306"/>
        <end position="318"/>
    </location>
</feature>
<accession>A0A5B0LSG8</accession>
<evidence type="ECO:0000313" key="5">
    <source>
        <dbReference type="Proteomes" id="UP000324748"/>
    </source>
</evidence>
<feature type="compositionally biased region" description="Polar residues" evidence="1">
    <location>
        <begin position="518"/>
        <end position="530"/>
    </location>
</feature>
<evidence type="ECO:0000313" key="6">
    <source>
        <dbReference type="Proteomes" id="UP000325313"/>
    </source>
</evidence>
<feature type="compositionally biased region" description="Polar residues" evidence="1">
    <location>
        <begin position="121"/>
        <end position="137"/>
    </location>
</feature>
<keyword evidence="2" id="KW-0732">Signal</keyword>
<feature type="signal peptide" evidence="2">
    <location>
        <begin position="1"/>
        <end position="20"/>
    </location>
</feature>
<organism evidence="3 5">
    <name type="scientific">Puccinia graminis f. sp. tritici</name>
    <dbReference type="NCBI Taxonomy" id="56615"/>
    <lineage>
        <taxon>Eukaryota</taxon>
        <taxon>Fungi</taxon>
        <taxon>Dikarya</taxon>
        <taxon>Basidiomycota</taxon>
        <taxon>Pucciniomycotina</taxon>
        <taxon>Pucciniomycetes</taxon>
        <taxon>Pucciniales</taxon>
        <taxon>Pucciniaceae</taxon>
        <taxon>Puccinia</taxon>
    </lineage>
</organism>
<reference evidence="5 6" key="1">
    <citation type="submission" date="2019-05" db="EMBL/GenBank/DDBJ databases">
        <title>Emergence of the Ug99 lineage of the wheat stem rust pathogen through somatic hybridization.</title>
        <authorList>
            <person name="Li F."/>
            <person name="Upadhyaya N.M."/>
            <person name="Sperschneider J."/>
            <person name="Matny O."/>
            <person name="Nguyen-Phuc H."/>
            <person name="Mago R."/>
            <person name="Raley C."/>
            <person name="Miller M.E."/>
            <person name="Silverstein K.A.T."/>
            <person name="Henningsen E."/>
            <person name="Hirsch C.D."/>
            <person name="Visser B."/>
            <person name="Pretorius Z.A."/>
            <person name="Steffenson B.J."/>
            <person name="Schwessinger B."/>
            <person name="Dodds P.N."/>
            <person name="Figueroa M."/>
        </authorList>
    </citation>
    <scope>NUCLEOTIDE SEQUENCE [LARGE SCALE GENOMIC DNA]</scope>
    <source>
        <strain evidence="3">21-0</strain>
        <strain evidence="4 6">Ug99</strain>
    </source>
</reference>
<dbReference type="Proteomes" id="UP000324748">
    <property type="component" value="Unassembled WGS sequence"/>
</dbReference>
<dbReference type="EMBL" id="VSWC01000184">
    <property type="protein sequence ID" value="KAA1067947.1"/>
    <property type="molecule type" value="Genomic_DNA"/>
</dbReference>
<feature type="region of interest" description="Disordered" evidence="1">
    <location>
        <begin position="781"/>
        <end position="806"/>
    </location>
</feature>
<feature type="region of interest" description="Disordered" evidence="1">
    <location>
        <begin position="394"/>
        <end position="481"/>
    </location>
</feature>
<dbReference type="EMBL" id="VDEP01000009">
    <property type="protein sequence ID" value="KAA1137314.1"/>
    <property type="molecule type" value="Genomic_DNA"/>
</dbReference>